<dbReference type="PANTHER" id="PTHR31424">
    <property type="entry name" value="PROTEIN CBG23806"/>
    <property type="match status" value="1"/>
</dbReference>
<sequence>MPAKSKNSYLNLKFAKVTREQAMKRNELCKNLQVLLKKKNFSGVEEMFNNLLDELFQAQKNNIKQSLQPEENDSSFAEEDKENPFLNVSDTIEPSAKKIKIDKEIFSTRLSDTQRRYFKKLRETIISDGYDQIICQEAFDYLAKSFKVKYTPIETRLTTKDCLMLQITCGLSKKRLLEIKSIIEKSIGTKIFPTVDEINNSWIEIKDDFEVKAFTLHSVKINGKIHILDGGNDCNTLNSNEIYGCYNSNIKKDLISRYESLVKSGQIDKNKDTIDICITGNSESNITKICAFFKTQSSTKAHSNILPLAIYKGSDAKNVLRKVTLMFADQINNLNELPGSSKNVKINWFLVADMKFIYNIMGNRTAVSKRPCPYCDKFVGKQLWEDYQDSCDKAIENELYMTDPVFTNIPVERIIPPMLHIFMGLFTDLFKKMKNTLENPTSKTALVKLQKELESINVCIKDYWQTFSGNHIKKILNSSTILFEKFTNEEMDAFNLSEYKEIFNTLSLIQGLCIADELTETQQNELNIYIENLKNLYKYSTVTKEFNVTPNCHILVDHLVEFVGVYGTGSYFSEQGIESLHAWLNNHSSCFQSITYKPTEQCKRMFYLMRVANNCHDSRNW</sequence>
<proteinExistence type="predicted"/>
<dbReference type="Pfam" id="PF06918">
    <property type="entry name" value="DUF1280"/>
    <property type="match status" value="1"/>
</dbReference>
<protein>
    <submittedName>
        <fullName evidence="2">AAA_13 domain-containing protein</fullName>
    </submittedName>
</protein>
<evidence type="ECO:0000313" key="1">
    <source>
        <dbReference type="Proteomes" id="UP000046392"/>
    </source>
</evidence>
<dbReference type="PANTHER" id="PTHR31424:SF3">
    <property type="entry name" value="RING-TYPE DOMAIN-CONTAINING PROTEIN"/>
    <property type="match status" value="1"/>
</dbReference>
<accession>A0A0N5BFS7</accession>
<evidence type="ECO:0000313" key="2">
    <source>
        <dbReference type="WBParaSite" id="SPAL_0000483900.1"/>
    </source>
</evidence>
<name>A0A0N5BFS7_STREA</name>
<organism evidence="1 2">
    <name type="scientific">Strongyloides papillosus</name>
    <name type="common">Intestinal threadworm</name>
    <dbReference type="NCBI Taxonomy" id="174720"/>
    <lineage>
        <taxon>Eukaryota</taxon>
        <taxon>Metazoa</taxon>
        <taxon>Ecdysozoa</taxon>
        <taxon>Nematoda</taxon>
        <taxon>Chromadorea</taxon>
        <taxon>Rhabditida</taxon>
        <taxon>Tylenchina</taxon>
        <taxon>Panagrolaimomorpha</taxon>
        <taxon>Strongyloidoidea</taxon>
        <taxon>Strongyloididae</taxon>
        <taxon>Strongyloides</taxon>
    </lineage>
</organism>
<dbReference type="InterPro" id="IPR009689">
    <property type="entry name" value="DUF1280"/>
</dbReference>
<dbReference type="Proteomes" id="UP000046392">
    <property type="component" value="Unplaced"/>
</dbReference>
<reference evidence="2" key="1">
    <citation type="submission" date="2017-02" db="UniProtKB">
        <authorList>
            <consortium name="WormBaseParasite"/>
        </authorList>
    </citation>
    <scope>IDENTIFICATION</scope>
</reference>
<keyword evidence="1" id="KW-1185">Reference proteome</keyword>
<dbReference type="AlphaFoldDB" id="A0A0N5BFS7"/>
<dbReference type="WBParaSite" id="SPAL_0000483900.1">
    <property type="protein sequence ID" value="SPAL_0000483900.1"/>
    <property type="gene ID" value="SPAL_0000483900"/>
</dbReference>